<evidence type="ECO:0000256" key="7">
    <source>
        <dbReference type="ARBA" id="ARBA00022833"/>
    </source>
</evidence>
<dbReference type="PROSITE" id="PS51194">
    <property type="entry name" value="HELICASE_CTER"/>
    <property type="match status" value="1"/>
</dbReference>
<reference evidence="17 18" key="1">
    <citation type="journal article" date="2015" name="Sci. Rep.">
        <title>Genome of the facultative scuticociliatosis pathogen Pseudocohnilembus persalinus provides insight into its virulence through horizontal gene transfer.</title>
        <authorList>
            <person name="Xiong J."/>
            <person name="Wang G."/>
            <person name="Cheng J."/>
            <person name="Tian M."/>
            <person name="Pan X."/>
            <person name="Warren A."/>
            <person name="Jiang C."/>
            <person name="Yuan D."/>
            <person name="Miao W."/>
        </authorList>
    </citation>
    <scope>NUCLEOTIDE SEQUENCE [LARGE SCALE GENOMIC DNA]</scope>
    <source>
        <strain evidence="17">36N120E</strain>
    </source>
</reference>
<dbReference type="InterPro" id="IPR013083">
    <property type="entry name" value="Znf_RING/FYVE/PHD"/>
</dbReference>
<evidence type="ECO:0000256" key="12">
    <source>
        <dbReference type="SAM" id="MobiDB-lite"/>
    </source>
</evidence>
<dbReference type="SMART" id="SM00487">
    <property type="entry name" value="DEXDc"/>
    <property type="match status" value="1"/>
</dbReference>
<accession>A0A0V0R3Y6</accession>
<feature type="region of interest" description="Disordered" evidence="12">
    <location>
        <begin position="40"/>
        <end position="68"/>
    </location>
</feature>
<dbReference type="CDD" id="cd15567">
    <property type="entry name" value="PHD4_NSD"/>
    <property type="match status" value="1"/>
</dbReference>
<dbReference type="CDD" id="cd17919">
    <property type="entry name" value="DEXHc_Snf"/>
    <property type="match status" value="1"/>
</dbReference>
<dbReference type="EMBL" id="LDAU01000054">
    <property type="protein sequence ID" value="KRX09098.1"/>
    <property type="molecule type" value="Genomic_DNA"/>
</dbReference>
<feature type="domain" description="Helicase ATP-binding" evidence="15">
    <location>
        <begin position="466"/>
        <end position="645"/>
    </location>
</feature>
<keyword evidence="11" id="KW-0175">Coiled coil</keyword>
<protein>
    <submittedName>
        <fullName evidence="17">Zinc finger, FYVE/PHD-type</fullName>
    </submittedName>
</protein>
<dbReference type="Pfam" id="PF00385">
    <property type="entry name" value="Chromo"/>
    <property type="match status" value="1"/>
</dbReference>
<dbReference type="OrthoDB" id="5857104at2759"/>
<dbReference type="Gene3D" id="3.30.40.10">
    <property type="entry name" value="Zinc/RING finger domain, C3HC4 (zinc finger)"/>
    <property type="match status" value="1"/>
</dbReference>
<dbReference type="PROSITE" id="PS01359">
    <property type="entry name" value="ZF_PHD_1"/>
    <property type="match status" value="1"/>
</dbReference>
<evidence type="ECO:0000256" key="9">
    <source>
        <dbReference type="ARBA" id="ARBA00023242"/>
    </source>
</evidence>
<evidence type="ECO:0000259" key="13">
    <source>
        <dbReference type="PROSITE" id="PS50013"/>
    </source>
</evidence>
<evidence type="ECO:0000256" key="11">
    <source>
        <dbReference type="SAM" id="Coils"/>
    </source>
</evidence>
<feature type="domain" description="Helicase C-terminal" evidence="16">
    <location>
        <begin position="793"/>
        <end position="947"/>
    </location>
</feature>
<evidence type="ECO:0000259" key="15">
    <source>
        <dbReference type="PROSITE" id="PS51192"/>
    </source>
</evidence>
<proteinExistence type="predicted"/>
<keyword evidence="5 10" id="KW-0863">Zinc-finger</keyword>
<dbReference type="Gene3D" id="3.40.50.10810">
    <property type="entry name" value="Tandem AAA-ATPase domain"/>
    <property type="match status" value="1"/>
</dbReference>
<dbReference type="GO" id="GO:0003682">
    <property type="term" value="F:chromatin binding"/>
    <property type="evidence" value="ECO:0007669"/>
    <property type="project" value="TreeGrafter"/>
</dbReference>
<sequence>MSEYFSDEDSQQFKKKKTNKRRAAKIYSDSDEDAFDEQYQKEMQQENNISEEEEDYKNNRRQRNNKKQDSYSFLDEDDEFMEEEVEQGDEEFYNYETDNNEEICFICKEQGNLLCCENCFRSYHLSCINMKKVPNGLWECSFCNEDERQQCSYCDKICEKQDKTCMCSLCFKFCHIECTGLPSYQIADNPMNRQIFLNHEISIMLDKVKTHDTKENIENFEKALEELREQKKGKTDLFQICKNCQQYNGIEKILDSQGGEEPETQNYLVKFENASFMNCYWLTYEQVEKIGARKLKNFVDKQKKKKEKGDVDTYTEDLMEELEDYTKIERIVECKRPLKLCKMQYKEIYDTFFSTEEKSEQHLENISFGSKHNIKFYIKWKSLNYDRCTWEDEYIVSRYPELLKKFIGNKVIEENLGNPSLFKEMRQELKKITFNKYEDKMNKKQPKYITGGCLHSFQLYGVKWISDSYNKGNNVILADEMGLGKTIQTLSFLNYLFYEKDIDGPFLVVVPATTMYNWHKETEVWASKMNVIVYMGNPDAREQMRNTDFYFKVRSDNKGKVKNNIPKFHVLITSYDTVINDIAYLRKFNWESMVVDEAHRLKNNESKFFRIAQTLKTKHKLLLTGTPLQNNIVELINLIEFICPQKAKSLKSYDSLKIFLNSQAHITKEQQENITEEDKKQGLSELTEVLQPHLLRRKKGDVDIQLPEMEEIIVKLALTDNQKYYYKNVLVKNYDNLKILDTKSKQISKFSLLNILMNLRLICNHPYLFLYKKKYDLPTKENFMQEFVNNSNKLKFLCRVLPKLLQGNHKILIFSQFVMMLDILGDYLSYMQTSFERLDGQTSVVDRQRIIDQFNDKGSKSNVFLLSTRAGGLGINLTSADTIFFIDSDFNPYRDVQAISRAHRMGQVSKVKVYRLVSKYSAEEKIIEVATKKLLLESIIINPINKFTKDDFESILQQGSYEMFNKNLEQKDKDFTDEQIDVLLARDDVKGDKQMDNVQLTKNDINDYYLSGFKFTSLNFETVTDKQQENENINVEQKQKYWETLLDDEANQLMEKQNETLGKGKRVRRQLQQTTIDDSRSLSPGSNYSEDKEKKEIENSSDEELQGLVQEKALVKNMLKEKKDKKIRDREKESRPSKENKETKEVQLQIQRQKQKTLKITQKLMNYFQEEVFYNSQVIDASLKDKDKLRYVLHGFDHNHRLQFLTFVMQFGTEFDNLQEFFNELCRQRPEYFNQNDKIPPSFNDFRNYLKEFYAAILFHQQLDQHNAMFCGIEPKGLLRRLSSLNFLSKKYQFFNKGKPEKFRISHKDYFKYQIEINAQNQPKNNDFKWTNYDDFLLCRAIFSKGYGNWEAMIDDEKLWNFVDPQDKEPWMVLFQKLDENQERNFDNINKQKAREWVQIRLRNRTCNMMNWLLELDEAKQEEN</sequence>
<dbReference type="InterPro" id="IPR011011">
    <property type="entry name" value="Znf_FYVE_PHD"/>
</dbReference>
<feature type="compositionally biased region" description="Polar residues" evidence="12">
    <location>
        <begin position="1070"/>
        <end position="1088"/>
    </location>
</feature>
<evidence type="ECO:0000256" key="2">
    <source>
        <dbReference type="ARBA" id="ARBA00022723"/>
    </source>
</evidence>
<dbReference type="InterPro" id="IPR000330">
    <property type="entry name" value="SNF2_N"/>
</dbReference>
<dbReference type="SUPFAM" id="SSF57903">
    <property type="entry name" value="FYVE/PHD zinc finger"/>
    <property type="match status" value="1"/>
</dbReference>
<dbReference type="InterPro" id="IPR023780">
    <property type="entry name" value="Chromo_domain"/>
</dbReference>
<comment type="caution">
    <text evidence="17">The sequence shown here is derived from an EMBL/GenBank/DDBJ whole genome shotgun (WGS) entry which is preliminary data.</text>
</comment>
<dbReference type="Pfam" id="PF06465">
    <property type="entry name" value="DUF1087"/>
    <property type="match status" value="1"/>
</dbReference>
<dbReference type="Gene3D" id="1.10.10.60">
    <property type="entry name" value="Homeodomain-like"/>
    <property type="match status" value="1"/>
</dbReference>
<dbReference type="CDD" id="cd15489">
    <property type="entry name" value="PHD_SF"/>
    <property type="match status" value="1"/>
</dbReference>
<dbReference type="SMART" id="SM00249">
    <property type="entry name" value="PHD"/>
    <property type="match status" value="2"/>
</dbReference>
<keyword evidence="9" id="KW-0539">Nucleus</keyword>
<evidence type="ECO:0000259" key="16">
    <source>
        <dbReference type="PROSITE" id="PS51194"/>
    </source>
</evidence>
<comment type="subcellular location">
    <subcellularLocation>
        <location evidence="1">Nucleus</location>
    </subcellularLocation>
</comment>
<dbReference type="PROSITE" id="PS50013">
    <property type="entry name" value="CHROMO_2"/>
    <property type="match status" value="1"/>
</dbReference>
<dbReference type="Pfam" id="PF00271">
    <property type="entry name" value="Helicase_C"/>
    <property type="match status" value="1"/>
</dbReference>
<dbReference type="InterPro" id="IPR038718">
    <property type="entry name" value="SNF2-like_sf"/>
</dbReference>
<dbReference type="InterPro" id="IPR009463">
    <property type="entry name" value="DUF1087"/>
</dbReference>
<feature type="domain" description="Chromo" evidence="13">
    <location>
        <begin position="326"/>
        <end position="406"/>
    </location>
</feature>
<dbReference type="SMART" id="SM00298">
    <property type="entry name" value="CHROMO"/>
    <property type="match status" value="2"/>
</dbReference>
<evidence type="ECO:0000256" key="5">
    <source>
        <dbReference type="ARBA" id="ARBA00022771"/>
    </source>
</evidence>
<dbReference type="SUPFAM" id="SSF52540">
    <property type="entry name" value="P-loop containing nucleoside triphosphate hydrolases"/>
    <property type="match status" value="2"/>
</dbReference>
<dbReference type="Proteomes" id="UP000054937">
    <property type="component" value="Unassembled WGS sequence"/>
</dbReference>
<name>A0A0V0R3Y6_PSEPJ</name>
<dbReference type="GO" id="GO:0005634">
    <property type="term" value="C:nucleus"/>
    <property type="evidence" value="ECO:0007669"/>
    <property type="project" value="UniProtKB-SubCell"/>
</dbReference>
<dbReference type="SUPFAM" id="SSF54160">
    <property type="entry name" value="Chromo domain-like"/>
    <property type="match status" value="2"/>
</dbReference>
<keyword evidence="4" id="KW-0547">Nucleotide-binding</keyword>
<keyword evidence="8" id="KW-0067">ATP-binding</keyword>
<dbReference type="GO" id="GO:0003677">
    <property type="term" value="F:DNA binding"/>
    <property type="evidence" value="ECO:0007669"/>
    <property type="project" value="TreeGrafter"/>
</dbReference>
<dbReference type="GO" id="GO:0005524">
    <property type="term" value="F:ATP binding"/>
    <property type="evidence" value="ECO:0007669"/>
    <property type="project" value="UniProtKB-KW"/>
</dbReference>
<dbReference type="InParanoid" id="A0A0V0R3Y6"/>
<dbReference type="InterPro" id="IPR014001">
    <property type="entry name" value="Helicase_ATP-bd"/>
</dbReference>
<dbReference type="Pfam" id="PF00176">
    <property type="entry name" value="SNF2-rel_dom"/>
    <property type="match status" value="1"/>
</dbReference>
<dbReference type="Gene3D" id="3.40.50.300">
    <property type="entry name" value="P-loop containing nucleotide triphosphate hydrolases"/>
    <property type="match status" value="1"/>
</dbReference>
<dbReference type="OMA" id="DIFYRIC"/>
<dbReference type="Gene3D" id="2.40.50.40">
    <property type="match status" value="2"/>
</dbReference>
<dbReference type="InterPro" id="IPR001650">
    <property type="entry name" value="Helicase_C-like"/>
</dbReference>
<dbReference type="GO" id="GO:0042393">
    <property type="term" value="F:histone binding"/>
    <property type="evidence" value="ECO:0007669"/>
    <property type="project" value="TreeGrafter"/>
</dbReference>
<keyword evidence="18" id="KW-1185">Reference proteome</keyword>
<dbReference type="SMART" id="SM00490">
    <property type="entry name" value="HELICc"/>
    <property type="match status" value="1"/>
</dbReference>
<dbReference type="PANTHER" id="PTHR45623:SF17">
    <property type="entry name" value="CHROMODOMAIN-HELICASE-DNA-BINDING PROTEIN 3-RELATED"/>
    <property type="match status" value="1"/>
</dbReference>
<feature type="compositionally biased region" description="Basic and acidic residues" evidence="12">
    <location>
        <begin position="1089"/>
        <end position="1098"/>
    </location>
</feature>
<dbReference type="CDD" id="cd18793">
    <property type="entry name" value="SF2_C_SNF"/>
    <property type="match status" value="1"/>
</dbReference>
<dbReference type="InterPro" id="IPR027417">
    <property type="entry name" value="P-loop_NTPase"/>
</dbReference>
<evidence type="ECO:0000313" key="18">
    <source>
        <dbReference type="Proteomes" id="UP000054937"/>
    </source>
</evidence>
<dbReference type="InterPro" id="IPR016197">
    <property type="entry name" value="Chromo-like_dom_sf"/>
</dbReference>
<keyword evidence="7" id="KW-0862">Zinc</keyword>
<feature type="compositionally biased region" description="Basic and acidic residues" evidence="12">
    <location>
        <begin position="1120"/>
        <end position="1145"/>
    </location>
</feature>
<evidence type="ECO:0000256" key="3">
    <source>
        <dbReference type="ARBA" id="ARBA00022737"/>
    </source>
</evidence>
<keyword evidence="2" id="KW-0479">Metal-binding</keyword>
<dbReference type="InterPro" id="IPR001965">
    <property type="entry name" value="Znf_PHD"/>
</dbReference>
<dbReference type="GO" id="GO:0140658">
    <property type="term" value="F:ATP-dependent chromatin remodeler activity"/>
    <property type="evidence" value="ECO:0007669"/>
    <property type="project" value="TreeGrafter"/>
</dbReference>
<gene>
    <name evidence="17" type="ORF">PPERSA_08814</name>
</gene>
<feature type="coiled-coil region" evidence="11">
    <location>
        <begin position="210"/>
        <end position="237"/>
    </location>
</feature>
<keyword evidence="6" id="KW-0378">Hydrolase</keyword>
<dbReference type="GO" id="GO:0000785">
    <property type="term" value="C:chromatin"/>
    <property type="evidence" value="ECO:0007669"/>
    <property type="project" value="TreeGrafter"/>
</dbReference>
<evidence type="ECO:0000259" key="14">
    <source>
        <dbReference type="PROSITE" id="PS50016"/>
    </source>
</evidence>
<dbReference type="PROSITE" id="PS51192">
    <property type="entry name" value="HELICASE_ATP_BIND_1"/>
    <property type="match status" value="1"/>
</dbReference>
<dbReference type="GO" id="GO:0016887">
    <property type="term" value="F:ATP hydrolysis activity"/>
    <property type="evidence" value="ECO:0007669"/>
    <property type="project" value="TreeGrafter"/>
</dbReference>
<feature type="domain" description="PHD-type" evidence="14">
    <location>
        <begin position="101"/>
        <end position="146"/>
    </location>
</feature>
<evidence type="ECO:0000256" key="8">
    <source>
        <dbReference type="ARBA" id="ARBA00022840"/>
    </source>
</evidence>
<dbReference type="SMART" id="SM01147">
    <property type="entry name" value="DUF1087"/>
    <property type="match status" value="1"/>
</dbReference>
<evidence type="ECO:0000256" key="6">
    <source>
        <dbReference type="ARBA" id="ARBA00022801"/>
    </source>
</evidence>
<evidence type="ECO:0000256" key="10">
    <source>
        <dbReference type="PROSITE-ProRule" id="PRU00146"/>
    </source>
</evidence>
<organism evidence="17 18">
    <name type="scientific">Pseudocohnilembus persalinus</name>
    <name type="common">Ciliate</name>
    <dbReference type="NCBI Taxonomy" id="266149"/>
    <lineage>
        <taxon>Eukaryota</taxon>
        <taxon>Sar</taxon>
        <taxon>Alveolata</taxon>
        <taxon>Ciliophora</taxon>
        <taxon>Intramacronucleata</taxon>
        <taxon>Oligohymenophorea</taxon>
        <taxon>Scuticociliatia</taxon>
        <taxon>Philasterida</taxon>
        <taxon>Pseudocohnilembidae</taxon>
        <taxon>Pseudocohnilembus</taxon>
    </lineage>
</organism>
<keyword evidence="3" id="KW-0677">Repeat</keyword>
<dbReference type="GO" id="GO:0008270">
    <property type="term" value="F:zinc ion binding"/>
    <property type="evidence" value="ECO:0007669"/>
    <property type="project" value="UniProtKB-KW"/>
</dbReference>
<dbReference type="PANTHER" id="PTHR45623">
    <property type="entry name" value="CHROMODOMAIN-HELICASE-DNA-BINDING PROTEIN 3-RELATED-RELATED"/>
    <property type="match status" value="1"/>
</dbReference>
<feature type="region of interest" description="Disordered" evidence="12">
    <location>
        <begin position="1057"/>
        <end position="1104"/>
    </location>
</feature>
<evidence type="ECO:0000313" key="17">
    <source>
        <dbReference type="EMBL" id="KRX09098.1"/>
    </source>
</evidence>
<dbReference type="InterPro" id="IPR019787">
    <property type="entry name" value="Znf_PHD-finger"/>
</dbReference>
<evidence type="ECO:0000256" key="1">
    <source>
        <dbReference type="ARBA" id="ARBA00004123"/>
    </source>
</evidence>
<dbReference type="InterPro" id="IPR000953">
    <property type="entry name" value="Chromo/chromo_shadow_dom"/>
</dbReference>
<dbReference type="PROSITE" id="PS50016">
    <property type="entry name" value="ZF_PHD_2"/>
    <property type="match status" value="1"/>
</dbReference>
<feature type="region of interest" description="Disordered" evidence="12">
    <location>
        <begin position="1120"/>
        <end position="1146"/>
    </location>
</feature>
<evidence type="ECO:0000256" key="4">
    <source>
        <dbReference type="ARBA" id="ARBA00022741"/>
    </source>
</evidence>
<dbReference type="InterPro" id="IPR019786">
    <property type="entry name" value="Zinc_finger_PHD-type_CS"/>
</dbReference>
<dbReference type="InterPro" id="IPR049730">
    <property type="entry name" value="SNF2/RAD54-like_C"/>
</dbReference>